<gene>
    <name evidence="2" type="ORF">FAZ15_10120</name>
</gene>
<sequence>MLFEILEVIAEVIFSGDSSKEPDKNIRLENQVCNWLLAVSTVVSTIILIIFGRNTEGASIALYLLITFLLVLIALFVLIKLEIINALTIMNFFKVAIGVSLILGTIILLLFAPGLRV</sequence>
<reference evidence="2 3" key="1">
    <citation type="submission" date="2019-04" db="EMBL/GenBank/DDBJ databases">
        <title>Sphingobacterium olei sp. nov., isolated from oil-contaminated soil.</title>
        <authorList>
            <person name="Liu B."/>
        </authorList>
    </citation>
    <scope>NUCLEOTIDE SEQUENCE [LARGE SCALE GENOMIC DNA]</scope>
    <source>
        <strain evidence="2 3">HAL-9</strain>
    </source>
</reference>
<keyword evidence="1" id="KW-0812">Transmembrane</keyword>
<protein>
    <submittedName>
        <fullName evidence="2">Uncharacterized protein</fullName>
    </submittedName>
</protein>
<feature type="transmembrane region" description="Helical" evidence="1">
    <location>
        <begin position="91"/>
        <end position="112"/>
    </location>
</feature>
<keyword evidence="1" id="KW-0472">Membrane</keyword>
<accession>A0A4U0PFK2</accession>
<keyword evidence="3" id="KW-1185">Reference proteome</keyword>
<dbReference type="EMBL" id="SUME01000003">
    <property type="protein sequence ID" value="TJZ61534.1"/>
    <property type="molecule type" value="Genomic_DNA"/>
</dbReference>
<dbReference type="OrthoDB" id="9852147at2"/>
<feature type="transmembrane region" description="Helical" evidence="1">
    <location>
        <begin position="32"/>
        <end position="52"/>
    </location>
</feature>
<evidence type="ECO:0000256" key="1">
    <source>
        <dbReference type="SAM" id="Phobius"/>
    </source>
</evidence>
<organism evidence="2 3">
    <name type="scientific">Sphingobacterium olei</name>
    <dbReference type="NCBI Taxonomy" id="2571155"/>
    <lineage>
        <taxon>Bacteria</taxon>
        <taxon>Pseudomonadati</taxon>
        <taxon>Bacteroidota</taxon>
        <taxon>Sphingobacteriia</taxon>
        <taxon>Sphingobacteriales</taxon>
        <taxon>Sphingobacteriaceae</taxon>
        <taxon>Sphingobacterium</taxon>
    </lineage>
</organism>
<evidence type="ECO:0000313" key="3">
    <source>
        <dbReference type="Proteomes" id="UP000306808"/>
    </source>
</evidence>
<proteinExistence type="predicted"/>
<feature type="transmembrane region" description="Helical" evidence="1">
    <location>
        <begin position="58"/>
        <end position="79"/>
    </location>
</feature>
<keyword evidence="1" id="KW-1133">Transmembrane helix</keyword>
<dbReference type="AlphaFoldDB" id="A0A4U0PFK2"/>
<dbReference type="RefSeq" id="WP_136901180.1">
    <property type="nucleotide sequence ID" value="NZ_SUME01000003.1"/>
</dbReference>
<comment type="caution">
    <text evidence="2">The sequence shown here is derived from an EMBL/GenBank/DDBJ whole genome shotgun (WGS) entry which is preliminary data.</text>
</comment>
<evidence type="ECO:0000313" key="2">
    <source>
        <dbReference type="EMBL" id="TJZ61534.1"/>
    </source>
</evidence>
<dbReference type="Proteomes" id="UP000306808">
    <property type="component" value="Unassembled WGS sequence"/>
</dbReference>
<name>A0A4U0PFK2_9SPHI</name>